<dbReference type="AlphaFoldDB" id="A0A450VWL1"/>
<evidence type="ECO:0000313" key="1">
    <source>
        <dbReference type="EMBL" id="VFJ52164.1"/>
    </source>
</evidence>
<reference evidence="2" key="1">
    <citation type="submission" date="2019-02" db="EMBL/GenBank/DDBJ databases">
        <authorList>
            <person name="Gruber-Vodicka R. H."/>
            <person name="Seah K. B. B."/>
        </authorList>
    </citation>
    <scope>NUCLEOTIDE SEQUENCE</scope>
    <source>
        <strain evidence="2">BECK_BZ164</strain>
        <strain evidence="1">BECK_BZ165</strain>
    </source>
</reference>
<gene>
    <name evidence="2" type="ORF">BECKFM1743B_GA0114221_100969</name>
    <name evidence="1" type="ORF">BECKFM1743C_GA0114222_101069</name>
</gene>
<dbReference type="EMBL" id="CAADFL010000096">
    <property type="protein sequence ID" value="VFK09135.1"/>
    <property type="molecule type" value="Genomic_DNA"/>
</dbReference>
<proteinExistence type="predicted"/>
<dbReference type="EMBL" id="CAADFA010000106">
    <property type="protein sequence ID" value="VFJ52164.1"/>
    <property type="molecule type" value="Genomic_DNA"/>
</dbReference>
<protein>
    <submittedName>
        <fullName evidence="2">Uncharacterized protein</fullName>
    </submittedName>
</protein>
<accession>A0A450VWL1</accession>
<sequence length="51" mass="5560">MRGKLRLPAGSFYHRLPEEVGASRKKGDASLFGREIATQKGSVPFPPMNSS</sequence>
<organism evidence="2">
    <name type="scientific">Candidatus Kentrum sp. FM</name>
    <dbReference type="NCBI Taxonomy" id="2126340"/>
    <lineage>
        <taxon>Bacteria</taxon>
        <taxon>Pseudomonadati</taxon>
        <taxon>Pseudomonadota</taxon>
        <taxon>Gammaproteobacteria</taxon>
        <taxon>Candidatus Kentrum</taxon>
    </lineage>
</organism>
<name>A0A450VWL1_9GAMM</name>
<evidence type="ECO:0000313" key="2">
    <source>
        <dbReference type="EMBL" id="VFK09135.1"/>
    </source>
</evidence>